<protein>
    <submittedName>
        <fullName evidence="1">Integrase catalytic region</fullName>
    </submittedName>
</protein>
<evidence type="ECO:0000313" key="2">
    <source>
        <dbReference type="Proteomes" id="UP000054903"/>
    </source>
</evidence>
<name>A0A158CWW8_9BURK</name>
<dbReference type="Proteomes" id="UP000054903">
    <property type="component" value="Unassembled WGS sequence"/>
</dbReference>
<dbReference type="STRING" id="1777138.AWB77_04604"/>
<sequence>MPGTYVTDQQVRLYMSKRKHHTQEVAVAMAGMSVRAARRIEHDDRLPSQKPPRAWRTRHDPFAKVWECEVVPLLRHAPRLKAITLLCELRRRIWPLT</sequence>
<evidence type="ECO:0000313" key="1">
    <source>
        <dbReference type="EMBL" id="SAK86426.1"/>
    </source>
</evidence>
<reference evidence="1" key="1">
    <citation type="submission" date="2016-01" db="EMBL/GenBank/DDBJ databases">
        <authorList>
            <person name="Peeters C."/>
        </authorList>
    </citation>
    <scope>NUCLEOTIDE SEQUENCE</scope>
    <source>
        <strain evidence="1">LMG 29320</strain>
    </source>
</reference>
<keyword evidence="2" id="KW-1185">Reference proteome</keyword>
<proteinExistence type="predicted"/>
<organism evidence="1 2">
    <name type="scientific">Caballeronia fortuita</name>
    <dbReference type="NCBI Taxonomy" id="1777138"/>
    <lineage>
        <taxon>Bacteria</taxon>
        <taxon>Pseudomonadati</taxon>
        <taxon>Pseudomonadota</taxon>
        <taxon>Betaproteobacteria</taxon>
        <taxon>Burkholderiales</taxon>
        <taxon>Burkholderiaceae</taxon>
        <taxon>Caballeronia</taxon>
    </lineage>
</organism>
<dbReference type="EMBL" id="FCNX02000012">
    <property type="protein sequence ID" value="SAK86426.1"/>
    <property type="molecule type" value="Genomic_DNA"/>
</dbReference>
<gene>
    <name evidence="1" type="ORF">AWB77_04604</name>
</gene>
<comment type="caution">
    <text evidence="1">The sequence shown here is derived from an EMBL/GenBank/DDBJ whole genome shotgun (WGS) entry which is preliminary data.</text>
</comment>
<dbReference type="AlphaFoldDB" id="A0A158CWW8"/>
<accession>A0A158CWW8</accession>